<evidence type="ECO:0000313" key="2">
    <source>
        <dbReference type="Proteomes" id="UP000230407"/>
    </source>
</evidence>
<dbReference type="SUPFAM" id="SSF54427">
    <property type="entry name" value="NTF2-like"/>
    <property type="match status" value="1"/>
</dbReference>
<sequence length="166" mass="18683">MGEPLFRNIETAAALTGYTPTEEDLRGLREWFETYDARSSDPTPENVERMADMAVFPLNLVTDGSDGEPWTGQWDREQYVRTMNAVLGGEAGGDLSFESVRTPFFLSPSMAVVFSSSVMRAGGEEHRMNYADILVRQEGGWVFQTMAQRGWADMLREQKQKQEQAG</sequence>
<accession>A0A2M8LPB0</accession>
<keyword evidence="2" id="KW-1185">Reference proteome</keyword>
<dbReference type="EMBL" id="PGGW01000071">
    <property type="protein sequence ID" value="PJE93762.1"/>
    <property type="molecule type" value="Genomic_DNA"/>
</dbReference>
<dbReference type="Proteomes" id="UP000230407">
    <property type="component" value="Unassembled WGS sequence"/>
</dbReference>
<proteinExistence type="predicted"/>
<dbReference type="RefSeq" id="WP_100205432.1">
    <property type="nucleotide sequence ID" value="NZ_PGGW01000071.1"/>
</dbReference>
<dbReference type="InterPro" id="IPR032710">
    <property type="entry name" value="NTF2-like_dom_sf"/>
</dbReference>
<evidence type="ECO:0008006" key="3">
    <source>
        <dbReference type="Google" id="ProtNLM"/>
    </source>
</evidence>
<dbReference type="AlphaFoldDB" id="A0A2M8LPB0"/>
<reference evidence="1 2" key="1">
    <citation type="submission" date="2017-11" db="EMBL/GenBank/DDBJ databases">
        <title>Streptomyces carmine sp. nov., a novel actinomycete isolated from Sophora alopecuroides in Xinjiang, China.</title>
        <authorList>
            <person name="Wang Y."/>
            <person name="Luo X."/>
            <person name="Wan C."/>
            <person name="Zhang L."/>
        </authorList>
    </citation>
    <scope>NUCLEOTIDE SEQUENCE [LARGE SCALE GENOMIC DNA]</scope>
    <source>
        <strain evidence="1 2">TRM SA0054</strain>
    </source>
</reference>
<comment type="caution">
    <text evidence="1">The sequence shown here is derived from an EMBL/GenBank/DDBJ whole genome shotgun (WGS) entry which is preliminary data.</text>
</comment>
<name>A0A2M8LPB0_9ACTN</name>
<organism evidence="1 2">
    <name type="scientific">Streptomyces carminius</name>
    <dbReference type="NCBI Taxonomy" id="2665496"/>
    <lineage>
        <taxon>Bacteria</taxon>
        <taxon>Bacillati</taxon>
        <taxon>Actinomycetota</taxon>
        <taxon>Actinomycetes</taxon>
        <taxon>Kitasatosporales</taxon>
        <taxon>Streptomycetaceae</taxon>
        <taxon>Streptomyces</taxon>
    </lineage>
</organism>
<gene>
    <name evidence="1" type="ORF">CUT44_31595</name>
</gene>
<protein>
    <recommendedName>
        <fullName evidence="3">SnoaL-like domain-containing protein</fullName>
    </recommendedName>
</protein>
<evidence type="ECO:0000313" key="1">
    <source>
        <dbReference type="EMBL" id="PJE93762.1"/>
    </source>
</evidence>